<name>A0A5P8FQ33_9MICO</name>
<dbReference type="SUPFAM" id="SSF53335">
    <property type="entry name" value="S-adenosyl-L-methionine-dependent methyltransferases"/>
    <property type="match status" value="1"/>
</dbReference>
<sequence length="276" mass="29810">MCRSWSRGWAIGRDQVLWRCEECGHLERDLEHCPASHRDLAYGGEATLDRVRLDLTYRLLVRGGVPASVFEIGYGAGHLLRRFLDDGAQVAGVDPDQLGVHVDPEVARRGRLHRGGVEEMAGEDLGRHDLVYGIHVVEHVADPAATFATARALLRPGGTLSLITPAGDSSGLRLHGEHWWMLEDPTHVRFFTARSLARAAHDAGLVDVEVRRPVLDSLSVDVASLARRRGRPAPGGVLASRPVLAASVASVPAVVAARLARPALRPTLQLVAHAPA</sequence>
<gene>
    <name evidence="1" type="ORF">EEW87_006805</name>
</gene>
<dbReference type="KEGG" id="jme:EEW87_006805"/>
<dbReference type="Gene3D" id="3.40.50.150">
    <property type="entry name" value="Vaccinia Virus protein VP39"/>
    <property type="match status" value="1"/>
</dbReference>
<reference evidence="1 2" key="1">
    <citation type="submission" date="2019-09" db="EMBL/GenBank/DDBJ databases">
        <title>Complete Genome Sequence of Janibacter melonis M714 with both human health impact and industrial applications.</title>
        <authorList>
            <person name="Jin M."/>
            <person name="Zhao Q.R."/>
        </authorList>
    </citation>
    <scope>NUCLEOTIDE SEQUENCE [LARGE SCALE GENOMIC DNA]</scope>
    <source>
        <strain evidence="1 2">M714</strain>
    </source>
</reference>
<proteinExistence type="predicted"/>
<protein>
    <submittedName>
        <fullName evidence="1">Methyltransferase domain-containing protein</fullName>
    </submittedName>
</protein>
<accession>A0A5P8FQ33</accession>
<dbReference type="GO" id="GO:0008168">
    <property type="term" value="F:methyltransferase activity"/>
    <property type="evidence" value="ECO:0007669"/>
    <property type="project" value="UniProtKB-KW"/>
</dbReference>
<evidence type="ECO:0000313" key="2">
    <source>
        <dbReference type="Proteomes" id="UP000271708"/>
    </source>
</evidence>
<dbReference type="EMBL" id="CP044548">
    <property type="protein sequence ID" value="QFQ31665.2"/>
    <property type="molecule type" value="Genomic_DNA"/>
</dbReference>
<organism evidence="1 2">
    <name type="scientific">Janibacter melonis</name>
    <dbReference type="NCBI Taxonomy" id="262209"/>
    <lineage>
        <taxon>Bacteria</taxon>
        <taxon>Bacillati</taxon>
        <taxon>Actinomycetota</taxon>
        <taxon>Actinomycetes</taxon>
        <taxon>Micrococcales</taxon>
        <taxon>Intrasporangiaceae</taxon>
        <taxon>Janibacter</taxon>
    </lineage>
</organism>
<evidence type="ECO:0000313" key="1">
    <source>
        <dbReference type="EMBL" id="QFQ31665.2"/>
    </source>
</evidence>
<dbReference type="GO" id="GO:0032259">
    <property type="term" value="P:methylation"/>
    <property type="evidence" value="ECO:0007669"/>
    <property type="project" value="UniProtKB-KW"/>
</dbReference>
<dbReference type="AlphaFoldDB" id="A0A5P8FQ33"/>
<dbReference type="Proteomes" id="UP000271708">
    <property type="component" value="Chromosome"/>
</dbReference>
<keyword evidence="1" id="KW-0489">Methyltransferase</keyword>
<dbReference type="Pfam" id="PF13489">
    <property type="entry name" value="Methyltransf_23"/>
    <property type="match status" value="1"/>
</dbReference>
<keyword evidence="1" id="KW-0808">Transferase</keyword>
<dbReference type="CDD" id="cd02440">
    <property type="entry name" value="AdoMet_MTases"/>
    <property type="match status" value="1"/>
</dbReference>
<dbReference type="InterPro" id="IPR029063">
    <property type="entry name" value="SAM-dependent_MTases_sf"/>
</dbReference>